<sequence length="50" mass="6076">MFIHPRDFTLYSETLFSFTRSGEVKLNEDFGSIYRAFLWFHIIVELWTTI</sequence>
<evidence type="ECO:0000313" key="1">
    <source>
        <dbReference type="EMBL" id="JAH99715.1"/>
    </source>
</evidence>
<accession>A0A0E9XCZ3</accession>
<reference evidence="1" key="1">
    <citation type="submission" date="2014-11" db="EMBL/GenBank/DDBJ databases">
        <authorList>
            <person name="Amaro Gonzalez C."/>
        </authorList>
    </citation>
    <scope>NUCLEOTIDE SEQUENCE</scope>
</reference>
<proteinExistence type="predicted"/>
<dbReference type="EMBL" id="GBXM01008862">
    <property type="protein sequence ID" value="JAH99715.1"/>
    <property type="molecule type" value="Transcribed_RNA"/>
</dbReference>
<dbReference type="AlphaFoldDB" id="A0A0E9XCZ3"/>
<organism evidence="1">
    <name type="scientific">Anguilla anguilla</name>
    <name type="common">European freshwater eel</name>
    <name type="synonym">Muraena anguilla</name>
    <dbReference type="NCBI Taxonomy" id="7936"/>
    <lineage>
        <taxon>Eukaryota</taxon>
        <taxon>Metazoa</taxon>
        <taxon>Chordata</taxon>
        <taxon>Craniata</taxon>
        <taxon>Vertebrata</taxon>
        <taxon>Euteleostomi</taxon>
        <taxon>Actinopterygii</taxon>
        <taxon>Neopterygii</taxon>
        <taxon>Teleostei</taxon>
        <taxon>Anguilliformes</taxon>
        <taxon>Anguillidae</taxon>
        <taxon>Anguilla</taxon>
    </lineage>
</organism>
<reference evidence="1" key="2">
    <citation type="journal article" date="2015" name="Fish Shellfish Immunol.">
        <title>Early steps in the European eel (Anguilla anguilla)-Vibrio vulnificus interaction in the gills: Role of the RtxA13 toxin.</title>
        <authorList>
            <person name="Callol A."/>
            <person name="Pajuelo D."/>
            <person name="Ebbesson L."/>
            <person name="Teles M."/>
            <person name="MacKenzie S."/>
            <person name="Amaro C."/>
        </authorList>
    </citation>
    <scope>NUCLEOTIDE SEQUENCE</scope>
</reference>
<protein>
    <submittedName>
        <fullName evidence="1">Uncharacterized protein</fullName>
    </submittedName>
</protein>
<name>A0A0E9XCZ3_ANGAN</name>